<keyword evidence="3" id="KW-1185">Reference proteome</keyword>
<comment type="caution">
    <text evidence="2">The sequence shown here is derived from an EMBL/GenBank/DDBJ whole genome shotgun (WGS) entry which is preliminary data.</text>
</comment>
<evidence type="ECO:0000259" key="1">
    <source>
        <dbReference type="PROSITE" id="PS50851"/>
    </source>
</evidence>
<sequence length="177" mass="19442">MNRQIISREDQLASFATTLDESGRSRRQGEAYLRLQLSDSLSAILPMQQTQEVLVVPSLRLTPMPNMPPPVIGLLNHRNRVVWVVDLPHLLDLPSLPMDMPQQTIAIVRVDQQPLALAVSQIRGVIRLMPDAIQSPVGTVPAALVPYLSGCCLLDSEMLLVLDPRAIIGADILAMRG</sequence>
<dbReference type="InterPro" id="IPR039315">
    <property type="entry name" value="CheW"/>
</dbReference>
<dbReference type="PANTHER" id="PTHR22617">
    <property type="entry name" value="CHEMOTAXIS SENSOR HISTIDINE KINASE-RELATED"/>
    <property type="match status" value="1"/>
</dbReference>
<dbReference type="InterPro" id="IPR002545">
    <property type="entry name" value="CheW-lke_dom"/>
</dbReference>
<dbReference type="Gene3D" id="2.40.50.180">
    <property type="entry name" value="CheA-289, Domain 4"/>
    <property type="match status" value="1"/>
</dbReference>
<dbReference type="Gene3D" id="2.30.30.40">
    <property type="entry name" value="SH3 Domains"/>
    <property type="match status" value="1"/>
</dbReference>
<evidence type="ECO:0000313" key="2">
    <source>
        <dbReference type="EMBL" id="MDG2991875.1"/>
    </source>
</evidence>
<dbReference type="Pfam" id="PF01584">
    <property type="entry name" value="CheW"/>
    <property type="match status" value="1"/>
</dbReference>
<reference evidence="2" key="1">
    <citation type="journal article" date="2022" name="Genome Biol. Evol.">
        <title>A New Gene Family Diagnostic for Intracellular Biomineralization of Amorphous Ca Carbonates by Cyanobacteria.</title>
        <authorList>
            <person name="Benzerara K."/>
            <person name="Duprat E."/>
            <person name="Bitard-Feildel T."/>
            <person name="Caumes G."/>
            <person name="Cassier-Chauvat C."/>
            <person name="Chauvat F."/>
            <person name="Dezi M."/>
            <person name="Diop S.I."/>
            <person name="Gaschignard G."/>
            <person name="Gorgen S."/>
            <person name="Gugger M."/>
            <person name="Lopez-Garcia P."/>
            <person name="Millet M."/>
            <person name="Skouri-Panet F."/>
            <person name="Moreira D."/>
            <person name="Callebaut I."/>
        </authorList>
    </citation>
    <scope>NUCLEOTIDE SEQUENCE</scope>
    <source>
        <strain evidence="2">G9</strain>
    </source>
</reference>
<dbReference type="Proteomes" id="UP001154265">
    <property type="component" value="Unassembled WGS sequence"/>
</dbReference>
<evidence type="ECO:0000313" key="3">
    <source>
        <dbReference type="Proteomes" id="UP001154265"/>
    </source>
</evidence>
<feature type="domain" description="CheW-like" evidence="1">
    <location>
        <begin position="29"/>
        <end position="173"/>
    </location>
</feature>
<dbReference type="PANTHER" id="PTHR22617:SF23">
    <property type="entry name" value="CHEMOTAXIS PROTEIN CHEW"/>
    <property type="match status" value="1"/>
</dbReference>
<dbReference type="SUPFAM" id="SSF50341">
    <property type="entry name" value="CheW-like"/>
    <property type="match status" value="1"/>
</dbReference>
<gene>
    <name evidence="2" type="ORF">L3556_13180</name>
</gene>
<dbReference type="PROSITE" id="PS50851">
    <property type="entry name" value="CHEW"/>
    <property type="match status" value="1"/>
</dbReference>
<dbReference type="RefSeq" id="WP_277867797.1">
    <property type="nucleotide sequence ID" value="NZ_JAKKUT010000005.1"/>
</dbReference>
<dbReference type="EMBL" id="JAKKUT010000005">
    <property type="protein sequence ID" value="MDG2991875.1"/>
    <property type="molecule type" value="Genomic_DNA"/>
</dbReference>
<accession>A0ABT6F1Y7</accession>
<proteinExistence type="predicted"/>
<dbReference type="SMART" id="SM00260">
    <property type="entry name" value="CheW"/>
    <property type="match status" value="1"/>
</dbReference>
<dbReference type="InterPro" id="IPR036061">
    <property type="entry name" value="CheW-like_dom_sf"/>
</dbReference>
<reference evidence="2" key="2">
    <citation type="submission" date="2022-01" db="EMBL/GenBank/DDBJ databases">
        <authorList>
            <person name="Zivanovic Y."/>
            <person name="Moreira D."/>
            <person name="Lopez-Garcia P."/>
        </authorList>
    </citation>
    <scope>NUCLEOTIDE SEQUENCE</scope>
    <source>
        <strain evidence="2">G9</strain>
    </source>
</reference>
<name>A0ABT6F1Y7_9SYNE</name>
<protein>
    <submittedName>
        <fullName evidence="2">Chemotaxis protein CheW</fullName>
    </submittedName>
</protein>
<organism evidence="2 3">
    <name type="scientific">Candidatus Synechococcus calcipolaris G9</name>
    <dbReference type="NCBI Taxonomy" id="1497997"/>
    <lineage>
        <taxon>Bacteria</taxon>
        <taxon>Bacillati</taxon>
        <taxon>Cyanobacteriota</taxon>
        <taxon>Cyanophyceae</taxon>
        <taxon>Synechococcales</taxon>
        <taxon>Synechococcaceae</taxon>
        <taxon>Synechococcus</taxon>
    </lineage>
</organism>